<dbReference type="Proteomes" id="UP000619293">
    <property type="component" value="Unassembled WGS sequence"/>
</dbReference>
<evidence type="ECO:0008006" key="3">
    <source>
        <dbReference type="Google" id="ProtNLM"/>
    </source>
</evidence>
<dbReference type="RefSeq" id="WP_191841462.1">
    <property type="nucleotide sequence ID" value="NZ_BAAALB010000019.1"/>
</dbReference>
<dbReference type="Pfam" id="PF08713">
    <property type="entry name" value="DNA_alkylation"/>
    <property type="match status" value="1"/>
</dbReference>
<protein>
    <recommendedName>
        <fullName evidence="3">3-methyladenine DNA glycosylase AlkD</fullName>
    </recommendedName>
</protein>
<dbReference type="InterPro" id="IPR014825">
    <property type="entry name" value="DNA_alkylation"/>
</dbReference>
<dbReference type="EMBL" id="BONG01000075">
    <property type="protein sequence ID" value="GIF93898.1"/>
    <property type="molecule type" value="Genomic_DNA"/>
</dbReference>
<sequence length="217" mass="23571">MGGGDGQQLAGMVRQRLRELAQPEIVDGIVESRSPGKQVLGIRIPPLRQAVRQSSKAEGGSGAVAAADVLWHGQSHEEELAACMLLRLSGQRLTSEVVASWAPLLDNWLCVDELGGCVGEALLDPTLTLGELGWLAVSSSQWQRRLYVVGLIKPVRDGLDPRQVPHVAELLADRTAMVRKACVWLLSDTVKRRPSAGPQFRQLLPERAPAALTRLVR</sequence>
<keyword evidence="2" id="KW-1185">Reference proteome</keyword>
<evidence type="ECO:0000313" key="2">
    <source>
        <dbReference type="Proteomes" id="UP000619293"/>
    </source>
</evidence>
<organism evidence="1 2">
    <name type="scientific">Catellatospora chokoriensis</name>
    <dbReference type="NCBI Taxonomy" id="310353"/>
    <lineage>
        <taxon>Bacteria</taxon>
        <taxon>Bacillati</taxon>
        <taxon>Actinomycetota</taxon>
        <taxon>Actinomycetes</taxon>
        <taxon>Micromonosporales</taxon>
        <taxon>Micromonosporaceae</taxon>
        <taxon>Catellatospora</taxon>
    </lineage>
</organism>
<dbReference type="AlphaFoldDB" id="A0A8J3NVF8"/>
<gene>
    <name evidence="1" type="ORF">Cch02nite_73420</name>
</gene>
<evidence type="ECO:0000313" key="1">
    <source>
        <dbReference type="EMBL" id="GIF93898.1"/>
    </source>
</evidence>
<comment type="caution">
    <text evidence="1">The sequence shown here is derived from an EMBL/GenBank/DDBJ whole genome shotgun (WGS) entry which is preliminary data.</text>
</comment>
<name>A0A8J3NVF8_9ACTN</name>
<dbReference type="Gene3D" id="1.25.10.90">
    <property type="match status" value="1"/>
</dbReference>
<accession>A0A8J3NVF8</accession>
<dbReference type="SUPFAM" id="SSF48371">
    <property type="entry name" value="ARM repeat"/>
    <property type="match status" value="1"/>
</dbReference>
<reference evidence="1 2" key="1">
    <citation type="submission" date="2021-01" db="EMBL/GenBank/DDBJ databases">
        <title>Whole genome shotgun sequence of Catellatospora chokoriensis NBRC 107358.</title>
        <authorList>
            <person name="Komaki H."/>
            <person name="Tamura T."/>
        </authorList>
    </citation>
    <scope>NUCLEOTIDE SEQUENCE [LARGE SCALE GENOMIC DNA]</scope>
    <source>
        <strain evidence="1 2">NBRC 107358</strain>
    </source>
</reference>
<dbReference type="InterPro" id="IPR016024">
    <property type="entry name" value="ARM-type_fold"/>
</dbReference>
<proteinExistence type="predicted"/>